<dbReference type="RefSeq" id="WP_367951260.1">
    <property type="nucleotide sequence ID" value="NZ_JBAKFG010000001.1"/>
</dbReference>
<accession>A0ABV3RX22</accession>
<proteinExistence type="predicted"/>
<keyword evidence="3" id="KW-1185">Reference proteome</keyword>
<feature type="compositionally biased region" description="Low complexity" evidence="1">
    <location>
        <begin position="37"/>
        <end position="52"/>
    </location>
</feature>
<evidence type="ECO:0000256" key="1">
    <source>
        <dbReference type="SAM" id="MobiDB-lite"/>
    </source>
</evidence>
<feature type="region of interest" description="Disordered" evidence="1">
    <location>
        <begin position="11"/>
        <end position="58"/>
    </location>
</feature>
<organism evidence="2 3">
    <name type="scientific">Spiribacter roseus</name>
    <dbReference type="NCBI Taxonomy" id="1855875"/>
    <lineage>
        <taxon>Bacteria</taxon>
        <taxon>Pseudomonadati</taxon>
        <taxon>Pseudomonadota</taxon>
        <taxon>Gammaproteobacteria</taxon>
        <taxon>Chromatiales</taxon>
        <taxon>Ectothiorhodospiraceae</taxon>
        <taxon>Spiribacter</taxon>
    </lineage>
</organism>
<dbReference type="Gene3D" id="1.10.150.20">
    <property type="entry name" value="5' to 3' exonuclease, C-terminal subdomain"/>
    <property type="match status" value="1"/>
</dbReference>
<name>A0ABV3RX22_9GAMM</name>
<dbReference type="SUPFAM" id="SSF56672">
    <property type="entry name" value="DNA/RNA polymerases"/>
    <property type="match status" value="1"/>
</dbReference>
<protein>
    <submittedName>
        <fullName evidence="2">Helix-hairpin-helix domain-containing protein</fullName>
    </submittedName>
</protein>
<gene>
    <name evidence="2" type="ORF">V6X51_04430</name>
</gene>
<reference evidence="2 3" key="1">
    <citation type="submission" date="2024-02" db="EMBL/GenBank/DDBJ databases">
        <title>New especies of Spiribacter isolated from saline water.</title>
        <authorList>
            <person name="Leon M.J."/>
            <person name="De La Haba R."/>
            <person name="Sanchez-Porro C."/>
            <person name="Ventosa A."/>
        </authorList>
    </citation>
    <scope>NUCLEOTIDE SEQUENCE [LARGE SCALE GENOMIC DNA]</scope>
    <source>
        <strain evidence="3">ag22IC6-196</strain>
    </source>
</reference>
<dbReference type="EMBL" id="JBAKFG010000001">
    <property type="protein sequence ID" value="MEX0372679.1"/>
    <property type="molecule type" value="Genomic_DNA"/>
</dbReference>
<dbReference type="Proteomes" id="UP001556636">
    <property type="component" value="Unassembled WGS sequence"/>
</dbReference>
<dbReference type="Pfam" id="PF14520">
    <property type="entry name" value="HHH_5"/>
    <property type="match status" value="1"/>
</dbReference>
<sequence length="115" mass="12452">MRRWLEMATWWLPREENDTTHAPRQAAEPADSRPEAPAEAPAPAEPPVADTPASDDLTEIRGIGPAMQRRLTGLGIHSRADLAAADPETLTERLKADRAVVSQAQVAAWIDSAGH</sequence>
<evidence type="ECO:0000313" key="3">
    <source>
        <dbReference type="Proteomes" id="UP001556636"/>
    </source>
</evidence>
<evidence type="ECO:0000313" key="2">
    <source>
        <dbReference type="EMBL" id="MEX0372679.1"/>
    </source>
</evidence>
<dbReference type="InterPro" id="IPR043502">
    <property type="entry name" value="DNA/RNA_pol_sf"/>
</dbReference>
<comment type="caution">
    <text evidence="2">The sequence shown here is derived from an EMBL/GenBank/DDBJ whole genome shotgun (WGS) entry which is preliminary data.</text>
</comment>